<comment type="caution">
    <text evidence="4">The sequence shown here is derived from an EMBL/GenBank/DDBJ whole genome shotgun (WGS) entry which is preliminary data.</text>
</comment>
<feature type="domain" description="Cell division protein A N-terminal" evidence="3">
    <location>
        <begin position="11"/>
        <end position="155"/>
    </location>
</feature>
<gene>
    <name evidence="4" type="ORF">ACFQJ4_13220</name>
</gene>
<feature type="compositionally biased region" description="Low complexity" evidence="1">
    <location>
        <begin position="162"/>
        <end position="174"/>
    </location>
</feature>
<evidence type="ECO:0000256" key="2">
    <source>
        <dbReference type="SAM" id="Phobius"/>
    </source>
</evidence>
<protein>
    <submittedName>
        <fullName evidence="4">Permease</fullName>
    </submittedName>
</protein>
<organism evidence="4 5">
    <name type="scientific">Halosegnis marinus</name>
    <dbReference type="NCBI Taxonomy" id="3034023"/>
    <lineage>
        <taxon>Archaea</taxon>
        <taxon>Methanobacteriati</taxon>
        <taxon>Methanobacteriota</taxon>
        <taxon>Stenosarchaea group</taxon>
        <taxon>Halobacteria</taxon>
        <taxon>Halobacteriales</taxon>
        <taxon>Natronomonadaceae</taxon>
        <taxon>Halosegnis</taxon>
    </lineage>
</organism>
<keyword evidence="2" id="KW-1133">Transmembrane helix</keyword>
<feature type="region of interest" description="Disordered" evidence="1">
    <location>
        <begin position="216"/>
        <end position="306"/>
    </location>
</feature>
<dbReference type="RefSeq" id="WP_276234436.1">
    <property type="nucleotide sequence ID" value="NZ_CP119802.1"/>
</dbReference>
<evidence type="ECO:0000259" key="3">
    <source>
        <dbReference type="Pfam" id="PF23600"/>
    </source>
</evidence>
<sequence length="306" mass="32320">MDTALDDRADALYRRYLGEPERDLDVYLGFALFIGGFALGILGLVLFGVEQAVSGARPVWWLREIAFVVAALGLPTLMLGVTVLLPVDRRASYAAGAGLAITVAAAGLFVSVYPRQWNTTGGTDFALQGVLVYAVGLVTVIAATGAALVSYHVERTSGVPAAAAGDGEAATADATDGEDEEAVAEQARRDYEEAMAGADVTWGGVEKADVSRRLSLNPDEIDDVDAQGFDPENATTTRSSGSGVDAAVSGLDAMRGGNEQEARSEDTTGDSAAALAELRQQQEHEEEQRKQERSPVERLRDRLGLD</sequence>
<dbReference type="InterPro" id="IPR055563">
    <property type="entry name" value="CdpA_N"/>
</dbReference>
<feature type="compositionally biased region" description="Low complexity" evidence="1">
    <location>
        <begin position="239"/>
        <end position="250"/>
    </location>
</feature>
<keyword evidence="2" id="KW-0472">Membrane</keyword>
<name>A0ABD5ZST2_9EURY</name>
<keyword evidence="5" id="KW-1185">Reference proteome</keyword>
<dbReference type="Proteomes" id="UP001596398">
    <property type="component" value="Unassembled WGS sequence"/>
</dbReference>
<evidence type="ECO:0000256" key="1">
    <source>
        <dbReference type="SAM" id="MobiDB-lite"/>
    </source>
</evidence>
<dbReference type="GeneID" id="79267990"/>
<feature type="transmembrane region" description="Helical" evidence="2">
    <location>
        <begin position="61"/>
        <end position="85"/>
    </location>
</feature>
<dbReference type="Pfam" id="PF23600">
    <property type="entry name" value="CdpA_N"/>
    <property type="match status" value="1"/>
</dbReference>
<feature type="transmembrane region" description="Helical" evidence="2">
    <location>
        <begin position="91"/>
        <end position="113"/>
    </location>
</feature>
<accession>A0ABD5ZST2</accession>
<reference evidence="4 5" key="1">
    <citation type="journal article" date="2019" name="Int. J. Syst. Evol. Microbiol.">
        <title>The Global Catalogue of Microorganisms (GCM) 10K type strain sequencing project: providing services to taxonomists for standard genome sequencing and annotation.</title>
        <authorList>
            <consortium name="The Broad Institute Genomics Platform"/>
            <consortium name="The Broad Institute Genome Sequencing Center for Infectious Disease"/>
            <person name="Wu L."/>
            <person name="Ma J."/>
        </authorList>
    </citation>
    <scope>NUCLEOTIDE SEQUENCE [LARGE SCALE GENOMIC DNA]</scope>
    <source>
        <strain evidence="4 5">DT85</strain>
    </source>
</reference>
<feature type="transmembrane region" description="Helical" evidence="2">
    <location>
        <begin position="26"/>
        <end position="49"/>
    </location>
</feature>
<keyword evidence="2" id="KW-0812">Transmembrane</keyword>
<evidence type="ECO:0000313" key="5">
    <source>
        <dbReference type="Proteomes" id="UP001596398"/>
    </source>
</evidence>
<evidence type="ECO:0000313" key="4">
    <source>
        <dbReference type="EMBL" id="MFC7236278.1"/>
    </source>
</evidence>
<proteinExistence type="predicted"/>
<feature type="compositionally biased region" description="Basic and acidic residues" evidence="1">
    <location>
        <begin position="280"/>
        <end position="306"/>
    </location>
</feature>
<dbReference type="AlphaFoldDB" id="A0ABD5ZST2"/>
<dbReference type="EMBL" id="JBHTAP010000001">
    <property type="protein sequence ID" value="MFC7236278.1"/>
    <property type="molecule type" value="Genomic_DNA"/>
</dbReference>
<feature type="transmembrane region" description="Helical" evidence="2">
    <location>
        <begin position="125"/>
        <end position="151"/>
    </location>
</feature>
<feature type="region of interest" description="Disordered" evidence="1">
    <location>
        <begin position="162"/>
        <end position="181"/>
    </location>
</feature>